<evidence type="ECO:0000313" key="7">
    <source>
        <dbReference type="EMBL" id="CAF1287032.1"/>
    </source>
</evidence>
<organism evidence="7 8">
    <name type="scientific">Adineta ricciae</name>
    <name type="common">Rotifer</name>
    <dbReference type="NCBI Taxonomy" id="249248"/>
    <lineage>
        <taxon>Eukaryota</taxon>
        <taxon>Metazoa</taxon>
        <taxon>Spiralia</taxon>
        <taxon>Gnathifera</taxon>
        <taxon>Rotifera</taxon>
        <taxon>Eurotatoria</taxon>
        <taxon>Bdelloidea</taxon>
        <taxon>Adinetida</taxon>
        <taxon>Adinetidae</taxon>
        <taxon>Adineta</taxon>
    </lineage>
</organism>
<evidence type="ECO:0000256" key="2">
    <source>
        <dbReference type="ARBA" id="ARBA00022741"/>
    </source>
</evidence>
<dbReference type="GO" id="GO:0016874">
    <property type="term" value="F:ligase activity"/>
    <property type="evidence" value="ECO:0007669"/>
    <property type="project" value="UniProtKB-KW"/>
</dbReference>
<evidence type="ECO:0000313" key="6">
    <source>
        <dbReference type="EMBL" id="CAF1057570.1"/>
    </source>
</evidence>
<comment type="caution">
    <text evidence="7">The sequence shown here is derived from an EMBL/GenBank/DDBJ whole genome shotgun (WGS) entry which is preliminary data.</text>
</comment>
<dbReference type="InterPro" id="IPR011761">
    <property type="entry name" value="ATP-grasp"/>
</dbReference>
<sequence>MASKRVLIVDCQFPSIIISKQSWSNFIDDDNDDTDLYIFTSNGALSETDKISKYIRVYKEVPDPTTDGTLELWALEMHRKHVFTHIYTKCEELIFRVAHLRSLLKIKTGLTAETVAAYREKVCMKEIAQRGGFPVPKFARLYSPSDLIDFIEKNKYPVIIKPTLGRGTSGIHLIKNENELEIFLSSKLFSCIDINQRTDLVGEFIVEQFINGRMFHVNGIAKNGRIMHIWPFNYINTCLAFCQGTAYGNSSIPQSNLLYNRLYKTAQRLLDIFPTPSDVLNFHLELFENLDKNRLPNDDFILCEISGRGPGGSIRHLINLLCFENDTKESYARLDFRASISLSIPKFIEEDQEKVVTDLIVPFKQDQFIYIPRQCPIDYLVYTPIGEIGKALTYKKYNINGINSACRFVAITKTKDEGQKLVEKGLQWFENVCINISSDES</sequence>
<keyword evidence="1" id="KW-0436">Ligase</keyword>
<dbReference type="Pfam" id="PF13535">
    <property type="entry name" value="ATP-grasp_4"/>
    <property type="match status" value="1"/>
</dbReference>
<dbReference type="EMBL" id="CAJNOJ010000080">
    <property type="protein sequence ID" value="CAF1057570.1"/>
    <property type="molecule type" value="Genomic_DNA"/>
</dbReference>
<keyword evidence="8" id="KW-1185">Reference proteome</keyword>
<dbReference type="EMBL" id="CAJNOR010002387">
    <property type="protein sequence ID" value="CAF1287032.1"/>
    <property type="molecule type" value="Genomic_DNA"/>
</dbReference>
<evidence type="ECO:0000256" key="4">
    <source>
        <dbReference type="PROSITE-ProRule" id="PRU00409"/>
    </source>
</evidence>
<dbReference type="Gene3D" id="3.30.470.20">
    <property type="entry name" value="ATP-grasp fold, B domain"/>
    <property type="match status" value="1"/>
</dbReference>
<dbReference type="InterPro" id="IPR052032">
    <property type="entry name" value="ATP-dep_AA_Ligase"/>
</dbReference>
<dbReference type="OrthoDB" id="9975115at2759"/>
<reference evidence="7" key="1">
    <citation type="submission" date="2021-02" db="EMBL/GenBank/DDBJ databases">
        <authorList>
            <person name="Nowell W R."/>
        </authorList>
    </citation>
    <scope>NUCLEOTIDE SEQUENCE</scope>
</reference>
<dbReference type="Proteomes" id="UP000663828">
    <property type="component" value="Unassembled WGS sequence"/>
</dbReference>
<dbReference type="Gene3D" id="3.30.1490.20">
    <property type="entry name" value="ATP-grasp fold, A domain"/>
    <property type="match status" value="1"/>
</dbReference>
<dbReference type="GO" id="GO:0005524">
    <property type="term" value="F:ATP binding"/>
    <property type="evidence" value="ECO:0007669"/>
    <property type="project" value="UniProtKB-UniRule"/>
</dbReference>
<feature type="domain" description="ATP-grasp" evidence="5">
    <location>
        <begin position="125"/>
        <end position="340"/>
    </location>
</feature>
<dbReference type="AlphaFoldDB" id="A0A815CGP2"/>
<dbReference type="Gene3D" id="3.40.50.20">
    <property type="match status" value="1"/>
</dbReference>
<evidence type="ECO:0000313" key="8">
    <source>
        <dbReference type="Proteomes" id="UP000663828"/>
    </source>
</evidence>
<accession>A0A815CGP2</accession>
<proteinExistence type="predicted"/>
<evidence type="ECO:0000256" key="3">
    <source>
        <dbReference type="ARBA" id="ARBA00022840"/>
    </source>
</evidence>
<dbReference type="GO" id="GO:0046872">
    <property type="term" value="F:metal ion binding"/>
    <property type="evidence" value="ECO:0007669"/>
    <property type="project" value="InterPro"/>
</dbReference>
<evidence type="ECO:0000259" key="5">
    <source>
        <dbReference type="PROSITE" id="PS50975"/>
    </source>
</evidence>
<dbReference type="PANTHER" id="PTHR43585">
    <property type="entry name" value="FUMIPYRROLE BIOSYNTHESIS PROTEIN C"/>
    <property type="match status" value="1"/>
</dbReference>
<keyword evidence="2 4" id="KW-0547">Nucleotide-binding</keyword>
<dbReference type="PANTHER" id="PTHR43585:SF2">
    <property type="entry name" value="ATP-GRASP ENZYME FSQD"/>
    <property type="match status" value="1"/>
</dbReference>
<evidence type="ECO:0000256" key="1">
    <source>
        <dbReference type="ARBA" id="ARBA00022598"/>
    </source>
</evidence>
<dbReference type="InterPro" id="IPR013815">
    <property type="entry name" value="ATP_grasp_subdomain_1"/>
</dbReference>
<keyword evidence="3 4" id="KW-0067">ATP-binding</keyword>
<dbReference type="Proteomes" id="UP000663852">
    <property type="component" value="Unassembled WGS sequence"/>
</dbReference>
<protein>
    <recommendedName>
        <fullName evidence="5">ATP-grasp domain-containing protein</fullName>
    </recommendedName>
</protein>
<dbReference type="PROSITE" id="PS50975">
    <property type="entry name" value="ATP_GRASP"/>
    <property type="match status" value="1"/>
</dbReference>
<name>A0A815CGP2_ADIRI</name>
<dbReference type="SUPFAM" id="SSF56059">
    <property type="entry name" value="Glutathione synthetase ATP-binding domain-like"/>
    <property type="match status" value="1"/>
</dbReference>
<gene>
    <name evidence="6" type="ORF">EDS130_LOCUS17743</name>
    <name evidence="7" type="ORF">XAT740_LOCUS28126</name>
</gene>